<dbReference type="PANTHER" id="PTHR45779:SF7">
    <property type="entry name" value="PEPTIDYLPROLYL ISOMERASE"/>
    <property type="match status" value="1"/>
</dbReference>
<keyword evidence="3 4" id="KW-0413">Isomerase</keyword>
<reference evidence="8" key="1">
    <citation type="submission" date="2020-11" db="EMBL/GenBank/DDBJ databases">
        <title>Sequencing the genomes of 1000 actinobacteria strains.</title>
        <authorList>
            <person name="Klenk H.-P."/>
        </authorList>
    </citation>
    <scope>NUCLEOTIDE SEQUENCE</scope>
    <source>
        <strain evidence="8">DSM 45356</strain>
    </source>
</reference>
<dbReference type="EC" id="5.2.1.8" evidence="5"/>
<dbReference type="PANTHER" id="PTHR45779">
    <property type="entry name" value="PEPTIDYLPROLYL ISOMERASE"/>
    <property type="match status" value="1"/>
</dbReference>
<dbReference type="Pfam" id="PF00254">
    <property type="entry name" value="FKBP_C"/>
    <property type="match status" value="1"/>
</dbReference>
<comment type="caution">
    <text evidence="8">The sequence shown here is derived from an EMBL/GenBank/DDBJ whole genome shotgun (WGS) entry which is preliminary data.</text>
</comment>
<dbReference type="Proteomes" id="UP000622552">
    <property type="component" value="Unassembled WGS sequence"/>
</dbReference>
<dbReference type="AlphaFoldDB" id="A0A8J7G830"/>
<dbReference type="InterPro" id="IPR046357">
    <property type="entry name" value="PPIase_dom_sf"/>
</dbReference>
<dbReference type="EMBL" id="JADOUF010000001">
    <property type="protein sequence ID" value="MBG6134665.1"/>
    <property type="molecule type" value="Genomic_DNA"/>
</dbReference>
<evidence type="ECO:0000256" key="3">
    <source>
        <dbReference type="ARBA" id="ARBA00023235"/>
    </source>
</evidence>
<keyword evidence="6" id="KW-0812">Transmembrane</keyword>
<dbReference type="InterPro" id="IPR001179">
    <property type="entry name" value="PPIase_FKBP_dom"/>
</dbReference>
<evidence type="ECO:0000313" key="8">
    <source>
        <dbReference type="EMBL" id="MBG6134665.1"/>
    </source>
</evidence>
<comment type="similarity">
    <text evidence="5">Belongs to the FKBP-type PPIase family.</text>
</comment>
<dbReference type="InterPro" id="IPR044609">
    <property type="entry name" value="FKBP2/11"/>
</dbReference>
<name>A0A8J7G830_9ACTN</name>
<feature type="domain" description="PPIase FKBP-type" evidence="7">
    <location>
        <begin position="111"/>
        <end position="198"/>
    </location>
</feature>
<evidence type="ECO:0000256" key="6">
    <source>
        <dbReference type="SAM" id="Phobius"/>
    </source>
</evidence>
<evidence type="ECO:0000259" key="7">
    <source>
        <dbReference type="PROSITE" id="PS50059"/>
    </source>
</evidence>
<dbReference type="PROSITE" id="PS50059">
    <property type="entry name" value="FKBP_PPIASE"/>
    <property type="match status" value="1"/>
</dbReference>
<evidence type="ECO:0000256" key="2">
    <source>
        <dbReference type="ARBA" id="ARBA00023110"/>
    </source>
</evidence>
<accession>A0A8J7G830</accession>
<feature type="transmembrane region" description="Helical" evidence="6">
    <location>
        <begin position="41"/>
        <end position="62"/>
    </location>
</feature>
<dbReference type="SUPFAM" id="SSF54534">
    <property type="entry name" value="FKBP-like"/>
    <property type="match status" value="1"/>
</dbReference>
<keyword evidence="6" id="KW-1133">Transmembrane helix</keyword>
<evidence type="ECO:0000313" key="9">
    <source>
        <dbReference type="Proteomes" id="UP000622552"/>
    </source>
</evidence>
<keyword evidence="9" id="KW-1185">Reference proteome</keyword>
<keyword evidence="6" id="KW-0472">Membrane</keyword>
<dbReference type="GO" id="GO:0003755">
    <property type="term" value="F:peptidyl-prolyl cis-trans isomerase activity"/>
    <property type="evidence" value="ECO:0007669"/>
    <property type="project" value="UniProtKB-UniRule"/>
</dbReference>
<gene>
    <name evidence="8" type="ORF">IW245_000859</name>
</gene>
<dbReference type="Gene3D" id="3.10.50.40">
    <property type="match status" value="1"/>
</dbReference>
<sequence>MGNPVTNESAKSPTNARRLAKREAAARAVAAREAAARRRKWRAVALGALAVLVVVAGVYLLARGGSDSPAQSGGLDPALKTKPVVTAGTGTVSKLTVTPLITGKGPETKAGQSISVNYVGVSYATGAEFDASWKRNEPFSFQLGAGGVIKGWDQGLVGVKVGSRVQLDIPSDLAYGDDPSSGRPTGTLRFVVDVLDAK</sequence>
<comment type="catalytic activity">
    <reaction evidence="1 4 5">
        <text>[protein]-peptidylproline (omega=180) = [protein]-peptidylproline (omega=0)</text>
        <dbReference type="Rhea" id="RHEA:16237"/>
        <dbReference type="Rhea" id="RHEA-COMP:10747"/>
        <dbReference type="Rhea" id="RHEA-COMP:10748"/>
        <dbReference type="ChEBI" id="CHEBI:83833"/>
        <dbReference type="ChEBI" id="CHEBI:83834"/>
        <dbReference type="EC" id="5.2.1.8"/>
    </reaction>
</comment>
<dbReference type="RefSeq" id="WP_197001874.1">
    <property type="nucleotide sequence ID" value="NZ_BONS01000023.1"/>
</dbReference>
<evidence type="ECO:0000256" key="5">
    <source>
        <dbReference type="RuleBase" id="RU003915"/>
    </source>
</evidence>
<organism evidence="8 9">
    <name type="scientific">Longispora fulva</name>
    <dbReference type="NCBI Taxonomy" id="619741"/>
    <lineage>
        <taxon>Bacteria</taxon>
        <taxon>Bacillati</taxon>
        <taxon>Actinomycetota</taxon>
        <taxon>Actinomycetes</taxon>
        <taxon>Micromonosporales</taxon>
        <taxon>Micromonosporaceae</taxon>
        <taxon>Longispora</taxon>
    </lineage>
</organism>
<keyword evidence="2 4" id="KW-0697">Rotamase</keyword>
<proteinExistence type="inferred from homology"/>
<evidence type="ECO:0000256" key="4">
    <source>
        <dbReference type="PROSITE-ProRule" id="PRU00277"/>
    </source>
</evidence>
<evidence type="ECO:0000256" key="1">
    <source>
        <dbReference type="ARBA" id="ARBA00000971"/>
    </source>
</evidence>
<protein>
    <recommendedName>
        <fullName evidence="5">Peptidyl-prolyl cis-trans isomerase</fullName>
        <ecNumber evidence="5">5.2.1.8</ecNumber>
    </recommendedName>
</protein>